<feature type="compositionally biased region" description="Polar residues" evidence="1">
    <location>
        <begin position="51"/>
        <end position="73"/>
    </location>
</feature>
<keyword evidence="3" id="KW-1185">Reference proteome</keyword>
<evidence type="ECO:0000313" key="2">
    <source>
        <dbReference type="EMBL" id="KAK7065373.1"/>
    </source>
</evidence>
<reference evidence="2 3" key="1">
    <citation type="submission" date="2023-11" db="EMBL/GenBank/DDBJ databases">
        <title>Halocaridina rubra genome assembly.</title>
        <authorList>
            <person name="Smith C."/>
        </authorList>
    </citation>
    <scope>NUCLEOTIDE SEQUENCE [LARGE SCALE GENOMIC DNA]</scope>
    <source>
        <strain evidence="2">EP-1</strain>
        <tissue evidence="2">Whole</tissue>
    </source>
</reference>
<feature type="compositionally biased region" description="Basic and acidic residues" evidence="1">
    <location>
        <begin position="40"/>
        <end position="50"/>
    </location>
</feature>
<dbReference type="AlphaFoldDB" id="A0AAN8WNQ3"/>
<protein>
    <submittedName>
        <fullName evidence="2">Uncharacterized protein</fullName>
    </submittedName>
</protein>
<accession>A0AAN8WNQ3</accession>
<organism evidence="2 3">
    <name type="scientific">Halocaridina rubra</name>
    <name type="common">Hawaiian red shrimp</name>
    <dbReference type="NCBI Taxonomy" id="373956"/>
    <lineage>
        <taxon>Eukaryota</taxon>
        <taxon>Metazoa</taxon>
        <taxon>Ecdysozoa</taxon>
        <taxon>Arthropoda</taxon>
        <taxon>Crustacea</taxon>
        <taxon>Multicrustacea</taxon>
        <taxon>Malacostraca</taxon>
        <taxon>Eumalacostraca</taxon>
        <taxon>Eucarida</taxon>
        <taxon>Decapoda</taxon>
        <taxon>Pleocyemata</taxon>
        <taxon>Caridea</taxon>
        <taxon>Atyoidea</taxon>
        <taxon>Atyidae</taxon>
        <taxon>Halocaridina</taxon>
    </lineage>
</organism>
<proteinExistence type="predicted"/>
<evidence type="ECO:0000313" key="3">
    <source>
        <dbReference type="Proteomes" id="UP001381693"/>
    </source>
</evidence>
<sequence>MVLKGLPPYYKTLCTVVIQREAPMTFQEFTAALRSIEESEKYKNPHKSSEDNVMNVNSKLGESDGGRSQTIGKNDTCELTPLPDSLLVIGGIFIYTKKLSSRN</sequence>
<evidence type="ECO:0000256" key="1">
    <source>
        <dbReference type="SAM" id="MobiDB-lite"/>
    </source>
</evidence>
<comment type="caution">
    <text evidence="2">The sequence shown here is derived from an EMBL/GenBank/DDBJ whole genome shotgun (WGS) entry which is preliminary data.</text>
</comment>
<dbReference type="EMBL" id="JAXCGZ010020799">
    <property type="protein sequence ID" value="KAK7065373.1"/>
    <property type="molecule type" value="Genomic_DNA"/>
</dbReference>
<dbReference type="Proteomes" id="UP001381693">
    <property type="component" value="Unassembled WGS sequence"/>
</dbReference>
<name>A0AAN8WNQ3_HALRR</name>
<feature type="region of interest" description="Disordered" evidence="1">
    <location>
        <begin position="40"/>
        <end position="75"/>
    </location>
</feature>
<gene>
    <name evidence="2" type="ORF">SK128_002906</name>
</gene>